<evidence type="ECO:0000259" key="2">
    <source>
        <dbReference type="PROSITE" id="PS50966"/>
    </source>
</evidence>
<feature type="domain" description="SWIM-type" evidence="2">
    <location>
        <begin position="94"/>
        <end position="135"/>
    </location>
</feature>
<dbReference type="PROSITE" id="PS50966">
    <property type="entry name" value="ZF_SWIM"/>
    <property type="match status" value="1"/>
</dbReference>
<dbReference type="InterPro" id="IPR007527">
    <property type="entry name" value="Znf_SWIM"/>
</dbReference>
<keyword evidence="1" id="KW-0863">Zinc-finger</keyword>
<keyword evidence="1" id="KW-0862">Zinc</keyword>
<gene>
    <name evidence="3" type="ORF">DFR38_11934</name>
</gene>
<keyword evidence="4" id="KW-1185">Reference proteome</keyword>
<proteinExistence type="predicted"/>
<evidence type="ECO:0000313" key="4">
    <source>
        <dbReference type="Proteomes" id="UP000248395"/>
    </source>
</evidence>
<name>A0A318J4J6_9NEIS</name>
<organism evidence="3 4">
    <name type="scientific">Aquitalea magnusonii</name>
    <dbReference type="NCBI Taxonomy" id="332411"/>
    <lineage>
        <taxon>Bacteria</taxon>
        <taxon>Pseudomonadati</taxon>
        <taxon>Pseudomonadota</taxon>
        <taxon>Betaproteobacteria</taxon>
        <taxon>Neisseriales</taxon>
        <taxon>Chromobacteriaceae</taxon>
        <taxon>Aquitalea</taxon>
    </lineage>
</organism>
<dbReference type="AlphaFoldDB" id="A0A318J4J6"/>
<evidence type="ECO:0000313" key="3">
    <source>
        <dbReference type="EMBL" id="PXX42321.1"/>
    </source>
</evidence>
<accession>A0A318J4J6</accession>
<keyword evidence="1" id="KW-0479">Metal-binding</keyword>
<dbReference type="EMBL" id="QJKC01000019">
    <property type="protein sequence ID" value="PXX42321.1"/>
    <property type="molecule type" value="Genomic_DNA"/>
</dbReference>
<protein>
    <recommendedName>
        <fullName evidence="2">SWIM-type domain-containing protein</fullName>
    </recommendedName>
</protein>
<sequence length="233" mass="25999">MWLAMLTLILVGCTVAALAGVLGGALRQHDPEAMAGQGQPAGDSVLGKVAAIRKTRDDSWTRRPWPYIRDRLTFPPLDIPAVILHSSITPGKCYRVDPVTLTCTCSYFLLRGSHAAVGSKERLCRHLRKVYAERGALPAVVNMVLLDDVHFCETDQLWSGEVEGVPVAIAWREGDPWVTIYTRSNALNQPPEFQRYNFHLDHASWADSRAPKYNATAIRQMLADWFGDRKLMA</sequence>
<dbReference type="Proteomes" id="UP000248395">
    <property type="component" value="Unassembled WGS sequence"/>
</dbReference>
<comment type="caution">
    <text evidence="3">The sequence shown here is derived from an EMBL/GenBank/DDBJ whole genome shotgun (WGS) entry which is preliminary data.</text>
</comment>
<dbReference type="GO" id="GO:0008270">
    <property type="term" value="F:zinc ion binding"/>
    <property type="evidence" value="ECO:0007669"/>
    <property type="project" value="UniProtKB-KW"/>
</dbReference>
<evidence type="ECO:0000256" key="1">
    <source>
        <dbReference type="PROSITE-ProRule" id="PRU00325"/>
    </source>
</evidence>
<reference evidence="3 4" key="1">
    <citation type="submission" date="2018-05" db="EMBL/GenBank/DDBJ databases">
        <title>Genomic Encyclopedia of Type Strains, Phase IV (KMG-IV): sequencing the most valuable type-strain genomes for metagenomic binning, comparative biology and taxonomic classification.</title>
        <authorList>
            <person name="Goeker M."/>
        </authorList>
    </citation>
    <scope>NUCLEOTIDE SEQUENCE [LARGE SCALE GENOMIC DNA]</scope>
    <source>
        <strain evidence="3 4">DSM 25134</strain>
    </source>
</reference>